<dbReference type="SUPFAM" id="SSF55729">
    <property type="entry name" value="Acyl-CoA N-acyltransferases (Nat)"/>
    <property type="match status" value="1"/>
</dbReference>
<dbReference type="InterPro" id="IPR050276">
    <property type="entry name" value="MshD_Acetyltransferase"/>
</dbReference>
<comment type="caution">
    <text evidence="2">The sequence shown here is derived from an EMBL/GenBank/DDBJ whole genome shotgun (WGS) entry which is preliminary data.</text>
</comment>
<keyword evidence="3" id="KW-1185">Reference proteome</keyword>
<accession>A0ABV0J3P7</accession>
<dbReference type="Proteomes" id="UP001464891">
    <property type="component" value="Unassembled WGS sequence"/>
</dbReference>
<gene>
    <name evidence="2" type="ORF">NC998_04095</name>
</gene>
<dbReference type="PANTHER" id="PTHR43617:SF20">
    <property type="entry name" value="N-ALPHA-ACETYLTRANSFERASE RIMI"/>
    <property type="match status" value="1"/>
</dbReference>
<dbReference type="EMBL" id="JAMPKM010000002">
    <property type="protein sequence ID" value="MEP0816274.1"/>
    <property type="molecule type" value="Genomic_DNA"/>
</dbReference>
<dbReference type="CDD" id="cd04301">
    <property type="entry name" value="NAT_SF"/>
    <property type="match status" value="1"/>
</dbReference>
<reference evidence="2 3" key="1">
    <citation type="submission" date="2022-04" db="EMBL/GenBank/DDBJ databases">
        <title>Positive selection, recombination, and allopatry shape intraspecific diversity of widespread and dominant cyanobacteria.</title>
        <authorList>
            <person name="Wei J."/>
            <person name="Shu W."/>
            <person name="Hu C."/>
        </authorList>
    </citation>
    <scope>NUCLEOTIDE SEQUENCE [LARGE SCALE GENOMIC DNA]</scope>
    <source>
        <strain evidence="2 3">GB2-A4</strain>
    </source>
</reference>
<dbReference type="Pfam" id="PF13508">
    <property type="entry name" value="Acetyltransf_7"/>
    <property type="match status" value="1"/>
</dbReference>
<dbReference type="InterPro" id="IPR016181">
    <property type="entry name" value="Acyl_CoA_acyltransferase"/>
</dbReference>
<dbReference type="Gene3D" id="3.40.630.30">
    <property type="match status" value="1"/>
</dbReference>
<sequence length="170" mass="18657">MSLNYLIQPLTIADQPFLWEMLFEAAHLRDEGETSIQAAMHHPLLARYVEGWGREGDLGFVAIASGTNQKVGAVWVRLWPGTEKGFAYVSDDVPELAIAVLPDYCNQGIGTQLIAHLLEAAKPIYPAISLSVRAHNPALRLYERMGFRAIAGSEVRNRAGGISLTMKLAL</sequence>
<dbReference type="PROSITE" id="PS51186">
    <property type="entry name" value="GNAT"/>
    <property type="match status" value="1"/>
</dbReference>
<protein>
    <submittedName>
        <fullName evidence="2">GNAT family N-acetyltransferase</fullName>
    </submittedName>
</protein>
<evidence type="ECO:0000313" key="3">
    <source>
        <dbReference type="Proteomes" id="UP001464891"/>
    </source>
</evidence>
<evidence type="ECO:0000259" key="1">
    <source>
        <dbReference type="PROSITE" id="PS51186"/>
    </source>
</evidence>
<organism evidence="2 3">
    <name type="scientific">Trichocoleus desertorum GB2-A4</name>
    <dbReference type="NCBI Taxonomy" id="2933944"/>
    <lineage>
        <taxon>Bacteria</taxon>
        <taxon>Bacillati</taxon>
        <taxon>Cyanobacteriota</taxon>
        <taxon>Cyanophyceae</taxon>
        <taxon>Leptolyngbyales</taxon>
        <taxon>Trichocoleusaceae</taxon>
        <taxon>Trichocoleus</taxon>
    </lineage>
</organism>
<dbReference type="RefSeq" id="WP_190433537.1">
    <property type="nucleotide sequence ID" value="NZ_JAMPKM010000002.1"/>
</dbReference>
<dbReference type="PANTHER" id="PTHR43617">
    <property type="entry name" value="L-AMINO ACID N-ACETYLTRANSFERASE"/>
    <property type="match status" value="1"/>
</dbReference>
<dbReference type="InterPro" id="IPR000182">
    <property type="entry name" value="GNAT_dom"/>
</dbReference>
<proteinExistence type="predicted"/>
<evidence type="ECO:0000313" key="2">
    <source>
        <dbReference type="EMBL" id="MEP0816274.1"/>
    </source>
</evidence>
<feature type="domain" description="N-acetyltransferase" evidence="1">
    <location>
        <begin position="5"/>
        <end position="170"/>
    </location>
</feature>
<name>A0ABV0J3P7_9CYAN</name>